<organism evidence="2 3">
    <name type="scientific">Desulfocucumis palustris</name>
    <dbReference type="NCBI Taxonomy" id="1898651"/>
    <lineage>
        <taxon>Bacteria</taxon>
        <taxon>Bacillati</taxon>
        <taxon>Bacillota</taxon>
        <taxon>Clostridia</taxon>
        <taxon>Eubacteriales</taxon>
        <taxon>Desulfocucumaceae</taxon>
        <taxon>Desulfocucumis</taxon>
    </lineage>
</organism>
<dbReference type="RefSeq" id="WP_104371656.1">
    <property type="nucleotide sequence ID" value="NZ_BFAV01000079.1"/>
</dbReference>
<evidence type="ECO:0000313" key="3">
    <source>
        <dbReference type="Proteomes" id="UP000239549"/>
    </source>
</evidence>
<dbReference type="AlphaFoldDB" id="A0A2L2XG74"/>
<dbReference type="SUPFAM" id="SSF53474">
    <property type="entry name" value="alpha/beta-Hydrolases"/>
    <property type="match status" value="1"/>
</dbReference>
<accession>A0A2L2XG74</accession>
<evidence type="ECO:0000259" key="1">
    <source>
        <dbReference type="Pfam" id="PF00561"/>
    </source>
</evidence>
<dbReference type="PANTHER" id="PTHR43798">
    <property type="entry name" value="MONOACYLGLYCEROL LIPASE"/>
    <property type="match status" value="1"/>
</dbReference>
<reference evidence="3" key="1">
    <citation type="submission" date="2018-02" db="EMBL/GenBank/DDBJ databases">
        <title>Genome sequence of Desulfocucumis palustris strain NAW-5.</title>
        <authorList>
            <person name="Watanabe M."/>
            <person name="Kojima H."/>
            <person name="Fukui M."/>
        </authorList>
    </citation>
    <scope>NUCLEOTIDE SEQUENCE [LARGE SCALE GENOMIC DNA]</scope>
    <source>
        <strain evidence="3">NAW-5</strain>
    </source>
</reference>
<dbReference type="InterPro" id="IPR000073">
    <property type="entry name" value="AB_hydrolase_1"/>
</dbReference>
<dbReference type="Pfam" id="PF00561">
    <property type="entry name" value="Abhydrolase_1"/>
    <property type="match status" value="1"/>
</dbReference>
<dbReference type="InterPro" id="IPR029058">
    <property type="entry name" value="AB_hydrolase_fold"/>
</dbReference>
<dbReference type="OrthoDB" id="9775557at2"/>
<dbReference type="Proteomes" id="UP000239549">
    <property type="component" value="Unassembled WGS sequence"/>
</dbReference>
<feature type="domain" description="AB hydrolase-1" evidence="1">
    <location>
        <begin position="21"/>
        <end position="260"/>
    </location>
</feature>
<name>A0A2L2XG74_9FIRM</name>
<dbReference type="PRINTS" id="PR00111">
    <property type="entry name" value="ABHYDROLASE"/>
</dbReference>
<protein>
    <submittedName>
        <fullName evidence="2">Aromatic hydrocarbon catabolism protein</fullName>
    </submittedName>
</protein>
<gene>
    <name evidence="2" type="ORF">DCCM_2325</name>
</gene>
<dbReference type="Gene3D" id="3.40.50.1820">
    <property type="entry name" value="alpha/beta hydrolase"/>
    <property type="match status" value="1"/>
</dbReference>
<comment type="caution">
    <text evidence="2">The sequence shown here is derived from an EMBL/GenBank/DDBJ whole genome shotgun (WGS) entry which is preliminary data.</text>
</comment>
<keyword evidence="3" id="KW-1185">Reference proteome</keyword>
<evidence type="ECO:0000313" key="2">
    <source>
        <dbReference type="EMBL" id="GBF33226.1"/>
    </source>
</evidence>
<sequence length="277" mass="30917">MVEIIQTKKGLLEYRSEGNGPVVLVLNGGHTNCCSPFEHEEFFLGKGYRLVIPSRPGYGRTPSISGRTAEEFAHTLSSLLDALMIDKVIVIGISAAGRTALHFAGNYPNRVTKLILESAVTCEAWPDSRTRRGALIVFNRLSEKFTWALLRQIGRYAPDLFLKLLLPALSSLKADEVIKSWDENERRAVLKFLLASRSGAGFLNDIKHTFDDFTQITVPTLIIASTYDKSVSPENSIKAAKQIKGAELMMIPAQSHLIWFSKYKTEIENKIAEFIQD</sequence>
<dbReference type="EMBL" id="BFAV01000079">
    <property type="protein sequence ID" value="GBF33226.1"/>
    <property type="molecule type" value="Genomic_DNA"/>
</dbReference>
<proteinExistence type="predicted"/>
<dbReference type="InterPro" id="IPR050266">
    <property type="entry name" value="AB_hydrolase_sf"/>
</dbReference>